<proteinExistence type="predicted"/>
<dbReference type="GO" id="GO:0016491">
    <property type="term" value="F:oxidoreductase activity"/>
    <property type="evidence" value="ECO:0007669"/>
    <property type="project" value="InterPro"/>
</dbReference>
<accession>A0A1I7WQ00</accession>
<keyword evidence="2" id="KW-1185">Reference proteome</keyword>
<sequence length="219" mass="25056">MPSRIRMANGVDIPFLGLGTGGKYSTREETINMLRTALDIGYRHIDTAQMYIYAKGLAKTIGLSNFNVDQIQKIYSSAEVKPHNLQVRLMFISCYKRNACNKIITYIRLQIEIHLHWPQKELITLCQSLNITVTAYGPLGCPGKKGTSGWPDFGPVDEPLVHELANKYKKTPAQILLRHLTQRKIIVVPKSTKESRLRENFEVSVLFHAMLTYKYKYQL</sequence>
<dbReference type="Proteomes" id="UP000095283">
    <property type="component" value="Unplaced"/>
</dbReference>
<name>A0A1I7WQ00_HETBA</name>
<dbReference type="PROSITE" id="PS00063">
    <property type="entry name" value="ALDOKETO_REDUCTASE_3"/>
    <property type="match status" value="1"/>
</dbReference>
<reference evidence="3" key="1">
    <citation type="submission" date="2016-11" db="UniProtKB">
        <authorList>
            <consortium name="WormBaseParasite"/>
        </authorList>
    </citation>
    <scope>IDENTIFICATION</scope>
</reference>
<evidence type="ECO:0000259" key="1">
    <source>
        <dbReference type="Pfam" id="PF00248"/>
    </source>
</evidence>
<evidence type="ECO:0000313" key="3">
    <source>
        <dbReference type="WBParaSite" id="Hba_07229"/>
    </source>
</evidence>
<evidence type="ECO:0000313" key="2">
    <source>
        <dbReference type="Proteomes" id="UP000095283"/>
    </source>
</evidence>
<organism evidence="2 3">
    <name type="scientific">Heterorhabditis bacteriophora</name>
    <name type="common">Entomopathogenic nematode worm</name>
    <dbReference type="NCBI Taxonomy" id="37862"/>
    <lineage>
        <taxon>Eukaryota</taxon>
        <taxon>Metazoa</taxon>
        <taxon>Ecdysozoa</taxon>
        <taxon>Nematoda</taxon>
        <taxon>Chromadorea</taxon>
        <taxon>Rhabditida</taxon>
        <taxon>Rhabditina</taxon>
        <taxon>Rhabditomorpha</taxon>
        <taxon>Strongyloidea</taxon>
        <taxon>Heterorhabditidae</taxon>
        <taxon>Heterorhabditis</taxon>
    </lineage>
</organism>
<protein>
    <submittedName>
        <fullName evidence="3">Aldo_ket_red domain-containing protein</fullName>
    </submittedName>
</protein>
<dbReference type="PANTHER" id="PTHR11732">
    <property type="entry name" value="ALDO/KETO REDUCTASE"/>
    <property type="match status" value="1"/>
</dbReference>
<dbReference type="SUPFAM" id="SSF51430">
    <property type="entry name" value="NAD(P)-linked oxidoreductase"/>
    <property type="match status" value="1"/>
</dbReference>
<dbReference type="AlphaFoldDB" id="A0A1I7WQ00"/>
<feature type="domain" description="NADP-dependent oxidoreductase" evidence="1">
    <location>
        <begin position="18"/>
        <end position="51"/>
    </location>
</feature>
<dbReference type="InterPro" id="IPR023210">
    <property type="entry name" value="NADP_OxRdtase_dom"/>
</dbReference>
<dbReference type="InterPro" id="IPR036812">
    <property type="entry name" value="NAD(P)_OxRdtase_dom_sf"/>
</dbReference>
<dbReference type="InterPro" id="IPR018170">
    <property type="entry name" value="Aldo/ket_reductase_CS"/>
</dbReference>
<dbReference type="WBParaSite" id="Hba_07229">
    <property type="protein sequence ID" value="Hba_07229"/>
    <property type="gene ID" value="Hba_07229"/>
</dbReference>
<dbReference type="Gene3D" id="3.20.20.100">
    <property type="entry name" value="NADP-dependent oxidoreductase domain"/>
    <property type="match status" value="2"/>
</dbReference>
<dbReference type="InterPro" id="IPR020471">
    <property type="entry name" value="AKR"/>
</dbReference>
<dbReference type="Pfam" id="PF00248">
    <property type="entry name" value="Aldo_ket_red"/>
    <property type="match status" value="2"/>
</dbReference>
<feature type="domain" description="NADP-dependent oxidoreductase" evidence="1">
    <location>
        <begin position="54"/>
        <end position="204"/>
    </location>
</feature>